<feature type="domain" description="YhaN AAA" evidence="2">
    <location>
        <begin position="1"/>
        <end position="206"/>
    </location>
</feature>
<proteinExistence type="predicted"/>
<protein>
    <submittedName>
        <fullName evidence="3">Uncharacterized protein YhaN</fullName>
    </submittedName>
</protein>
<reference evidence="3 4" key="1">
    <citation type="submission" date="2024-06" db="EMBL/GenBank/DDBJ databases">
        <title>Genomic Encyclopedia of Type Strains, Phase IV (KMG-IV): sequencing the most valuable type-strain genomes for metagenomic binning, comparative biology and taxonomic classification.</title>
        <authorList>
            <person name="Goeker M."/>
        </authorList>
    </citation>
    <scope>NUCLEOTIDE SEQUENCE [LARGE SCALE GENOMIC DNA]</scope>
    <source>
        <strain evidence="3 4">DSM 21331</strain>
    </source>
</reference>
<keyword evidence="1" id="KW-0175">Coiled coil</keyword>
<comment type="caution">
    <text evidence="3">The sequence shown here is derived from an EMBL/GenBank/DDBJ whole genome shotgun (WGS) entry which is preliminary data.</text>
</comment>
<evidence type="ECO:0000313" key="4">
    <source>
        <dbReference type="Proteomes" id="UP001549145"/>
    </source>
</evidence>
<accession>A0ABV2L9X3</accession>
<dbReference type="RefSeq" id="WP_238278878.1">
    <property type="nucleotide sequence ID" value="NZ_BPQL01000045.1"/>
</dbReference>
<dbReference type="SUPFAM" id="SSF52540">
    <property type="entry name" value="P-loop containing nucleoside triphosphate hydrolases"/>
    <property type="match status" value="1"/>
</dbReference>
<dbReference type="Gene3D" id="3.40.50.300">
    <property type="entry name" value="P-loop containing nucleotide triphosphate hydrolases"/>
    <property type="match status" value="2"/>
</dbReference>
<organism evidence="3 4">
    <name type="scientific">Methylobacterium goesingense</name>
    <dbReference type="NCBI Taxonomy" id="243690"/>
    <lineage>
        <taxon>Bacteria</taxon>
        <taxon>Pseudomonadati</taxon>
        <taxon>Pseudomonadota</taxon>
        <taxon>Alphaproteobacteria</taxon>
        <taxon>Hyphomicrobiales</taxon>
        <taxon>Methylobacteriaceae</taxon>
        <taxon>Methylobacterium</taxon>
    </lineage>
</organism>
<keyword evidence="4" id="KW-1185">Reference proteome</keyword>
<feature type="coiled-coil region" evidence="1">
    <location>
        <begin position="710"/>
        <end position="744"/>
    </location>
</feature>
<dbReference type="EMBL" id="JBEPMM010000016">
    <property type="protein sequence ID" value="MET3694648.1"/>
    <property type="molecule type" value="Genomic_DNA"/>
</dbReference>
<dbReference type="PANTHER" id="PTHR41259:SF1">
    <property type="entry name" value="DOUBLE-STRAND BREAK REPAIR RAD50 ATPASE, PUTATIVE-RELATED"/>
    <property type="match status" value="1"/>
</dbReference>
<feature type="coiled-coil region" evidence="1">
    <location>
        <begin position="577"/>
        <end position="609"/>
    </location>
</feature>
<sequence>MRLLRLDLERYGPFTGRTVTFRPDARLHVVLGANEAGKSSALSAVTDLLFGIETRTRYDFLHDMPQMRIGAEIRAADGRSLSFRRRKGTKNTLVDAADAALPEDALAPFLGGLGREVFCRAFGLDARALRAGAVEMMDAEGEVGASLFAAASGLRGYSGLQAELEGEAERIFMPRAAQSRTFYQALARYDEARKAIRTGELRAGDWRDLNGEIEAAGAALAALKAERGRLAAERARLTRLRRVGPLLQAIDAVAVPGATEGDPVAVPEAWIDRLGQALAALRATGEAATRTQAALAEASLALEAVPVDEGVLARADEILEAFRGTDRFDKGGIDLPRIQGEADAFARDLAQLAARIGLPDAEALRARQPSDAARARIEGLIRAGREDSAALTRLEQDLAARRGERDRLAAATEAAAGLSDPAPLRADLKAFAALRRDIDRRDDLDAALTREAGSIRMQAARLSPPIPDIAAYTAGRPPSAEAVTRFRRTLDAVLRERDRAADRLEAARGAVAQRRARLAARAAGRPIPTRDDLLALRARRDALLADLPGGAPDDFARFGVALAAADRTADDLVADAARVAEQDADTARLDAEAAEAAAAEKALADCEARLAEGTTAWRAAWAPCGIEPAAPAEMAVWLGEVEALQDAAQGLETTRLEQARMAARVEACRAPLADLSRRAGLPALEGLDVGRMLARVEDRVAELGLRWEAVGEARTRAKTAAEQIARAEAALAEVRTRRDAWRAAWGPALAGLGLPEGADPDEAEAALAAWRAVPAALSERDNRLGRVNGILRDSAVYREAVARLTQAVAPDLDPLPPTAALKALHARLQNALRDETRRAELARQRDAAEAARAQAARAAQGAGADLAALLSEGPALPPGTDPEALHARLTARRAREAELAERRAELARAAEGQSEADLRAERAALTGDDIEGLIANLAAEEDDLDQRGKLAFADRDRHERRRTELEGGIGAELALAQRKAAEAELQANARHWAVLKLAGLMLGTAIGRHRAGQQDPLLTRSGALFGALTGGAFAGLAQDYDAADTPRLAGRRATGELVPVEGLSEGTRDQLYLALRLAYLEDYAARAEPAPFIGDDLFLTFDDARTAHGLEALAAVGDTIQPILFTHHRHVADLARARLGDAVDVLDL</sequence>
<evidence type="ECO:0000256" key="1">
    <source>
        <dbReference type="SAM" id="Coils"/>
    </source>
</evidence>
<evidence type="ECO:0000259" key="2">
    <source>
        <dbReference type="Pfam" id="PF13514"/>
    </source>
</evidence>
<dbReference type="Pfam" id="PF13514">
    <property type="entry name" value="AAA_27"/>
    <property type="match status" value="1"/>
</dbReference>
<gene>
    <name evidence="3" type="ORF">ABID43_004210</name>
</gene>
<evidence type="ECO:0000313" key="3">
    <source>
        <dbReference type="EMBL" id="MET3694648.1"/>
    </source>
</evidence>
<dbReference type="Proteomes" id="UP001549145">
    <property type="component" value="Unassembled WGS sequence"/>
</dbReference>
<dbReference type="InterPro" id="IPR027417">
    <property type="entry name" value="P-loop_NTPase"/>
</dbReference>
<name>A0ABV2L9X3_9HYPH</name>
<dbReference type="PANTHER" id="PTHR41259">
    <property type="entry name" value="DOUBLE-STRAND BREAK REPAIR RAD50 ATPASE, PUTATIVE-RELATED"/>
    <property type="match status" value="1"/>
</dbReference>
<dbReference type="InterPro" id="IPR038734">
    <property type="entry name" value="YhaN_AAA"/>
</dbReference>
<feature type="coiled-coil region" evidence="1">
    <location>
        <begin position="825"/>
        <end position="858"/>
    </location>
</feature>